<evidence type="ECO:0000256" key="10">
    <source>
        <dbReference type="SAM" id="Phobius"/>
    </source>
</evidence>
<evidence type="ECO:0000256" key="8">
    <source>
        <dbReference type="ARBA" id="ARBA00045670"/>
    </source>
</evidence>
<keyword evidence="7 9" id="KW-0472">Membrane</keyword>
<dbReference type="VEuPathDB" id="FungiDB:B9J08_004144"/>
<dbReference type="GO" id="GO:0006465">
    <property type="term" value="P:signal peptide processing"/>
    <property type="evidence" value="ECO:0007669"/>
    <property type="project" value="UniProtKB-UniRule"/>
</dbReference>
<dbReference type="PANTHER" id="PTHR12804">
    <property type="entry name" value="MICROSOMAL SIGNAL PEPTIDASE 23 KD SUBUNIT SPC22/23"/>
    <property type="match status" value="1"/>
</dbReference>
<accession>A0A0L0NYG8</accession>
<dbReference type="VEuPathDB" id="FungiDB:CJJ09_005278"/>
<dbReference type="Pfam" id="PF04573">
    <property type="entry name" value="SPC22"/>
    <property type="match status" value="1"/>
</dbReference>
<dbReference type="PIRSF" id="PIRSF016089">
    <property type="entry name" value="SPC22"/>
    <property type="match status" value="1"/>
</dbReference>
<evidence type="ECO:0000313" key="12">
    <source>
        <dbReference type="Proteomes" id="UP000037122"/>
    </source>
</evidence>
<dbReference type="VEuPathDB" id="FungiDB:CJJ07_002439"/>
<comment type="similarity">
    <text evidence="2 9">Belongs to the SPCS3 family.</text>
</comment>
<dbReference type="AlphaFoldDB" id="A0A0L0NYG8"/>
<evidence type="ECO:0000256" key="5">
    <source>
        <dbReference type="ARBA" id="ARBA00022968"/>
    </source>
</evidence>
<organism evidence="11 12">
    <name type="scientific">Candidozyma auris</name>
    <name type="common">Yeast</name>
    <name type="synonym">Candida auris</name>
    <dbReference type="NCBI Taxonomy" id="498019"/>
    <lineage>
        <taxon>Eukaryota</taxon>
        <taxon>Fungi</taxon>
        <taxon>Dikarya</taxon>
        <taxon>Ascomycota</taxon>
        <taxon>Saccharomycotina</taxon>
        <taxon>Pichiomycetes</taxon>
        <taxon>Metschnikowiaceae</taxon>
        <taxon>Candidozyma</taxon>
    </lineage>
</organism>
<protein>
    <recommendedName>
        <fullName evidence="9">Signal peptidase subunit 3</fullName>
    </recommendedName>
</protein>
<dbReference type="GO" id="GO:0005787">
    <property type="term" value="C:signal peptidase complex"/>
    <property type="evidence" value="ECO:0007669"/>
    <property type="project" value="UniProtKB-UniRule"/>
</dbReference>
<feature type="transmembrane region" description="Helical" evidence="10">
    <location>
        <begin position="16"/>
        <end position="37"/>
    </location>
</feature>
<keyword evidence="4 9" id="KW-0256">Endoplasmic reticulum</keyword>
<comment type="caution">
    <text evidence="11">The sequence shown here is derived from an EMBL/GenBank/DDBJ whole genome shotgun (WGS) entry which is preliminary data.</text>
</comment>
<dbReference type="VEuPathDB" id="FungiDB:CJI96_0005172"/>
<evidence type="ECO:0000256" key="6">
    <source>
        <dbReference type="ARBA" id="ARBA00022989"/>
    </source>
</evidence>
<keyword evidence="5" id="KW-0735">Signal-anchor</keyword>
<dbReference type="InterPro" id="IPR007653">
    <property type="entry name" value="SPC3"/>
</dbReference>
<gene>
    <name evidence="11" type="ORF">QG37_04106</name>
</gene>
<proteinExistence type="inferred from homology"/>
<dbReference type="Proteomes" id="UP000037122">
    <property type="component" value="Unassembled WGS sequence"/>
</dbReference>
<evidence type="ECO:0000256" key="2">
    <source>
        <dbReference type="ARBA" id="ARBA00009289"/>
    </source>
</evidence>
<comment type="subcellular location">
    <subcellularLocation>
        <location evidence="1">Endoplasmic reticulum membrane</location>
        <topology evidence="1">Single-pass type II membrane protein</topology>
    </subcellularLocation>
</comment>
<sequence length="192" mass="21697">MFNLVTRGQSLANQTLTASAIAAALVAALSLFQLYFIDHAWSINSTQISNVKATALLKNSFAYGAVGGKPKENSKIQFDLDADLTPLFNWNTKQIFVYLTAEYDGKAERASNRVTYWDKIITSREDAVLHLKNQRAKYSVWDVERSFRGRNATLRLEWNIQPWVGPLLYGSTTTELTFRFPEVKKPTKKASP</sequence>
<keyword evidence="3 10" id="KW-0812">Transmembrane</keyword>
<name>A0A0L0NYG8_CANAR</name>
<comment type="function">
    <text evidence="8">Essential component of the signal peptidase complex (SPC) which catalyzes the cleavage of N-terminal signal sequences from nascent proteins as they are translocated into the lumen of the endoplasmic reticulum. Essential for the SPC catalytic activity, possibly by stabilizing and positioning the active center of the complex close to the lumenal surface. Essential for viability.</text>
</comment>
<dbReference type="VEuPathDB" id="FungiDB:QG37_04106"/>
<dbReference type="PANTHER" id="PTHR12804:SF0">
    <property type="entry name" value="SIGNAL PEPTIDASE COMPLEX SUBUNIT 3"/>
    <property type="match status" value="1"/>
</dbReference>
<reference evidence="12" key="1">
    <citation type="journal article" date="2015" name="BMC Genomics">
        <title>Draft genome of a commonly misdiagnosed multidrug resistant pathogen Candida auris.</title>
        <authorList>
            <person name="Chatterjee S."/>
            <person name="Alampalli S.V."/>
            <person name="Nageshan R.K."/>
            <person name="Chettiar S.T."/>
            <person name="Joshi S."/>
            <person name="Tatu U.S."/>
        </authorList>
    </citation>
    <scope>NUCLEOTIDE SEQUENCE [LARGE SCALE GENOMIC DNA]</scope>
    <source>
        <strain evidence="12">6684</strain>
    </source>
</reference>
<evidence type="ECO:0000256" key="3">
    <source>
        <dbReference type="ARBA" id="ARBA00022692"/>
    </source>
</evidence>
<evidence type="ECO:0000256" key="7">
    <source>
        <dbReference type="ARBA" id="ARBA00023136"/>
    </source>
</evidence>
<evidence type="ECO:0000256" key="9">
    <source>
        <dbReference type="PIRNR" id="PIRNR016089"/>
    </source>
</evidence>
<evidence type="ECO:0000313" key="11">
    <source>
        <dbReference type="EMBL" id="KND99044.1"/>
    </source>
</evidence>
<dbReference type="GO" id="GO:0045047">
    <property type="term" value="P:protein targeting to ER"/>
    <property type="evidence" value="ECO:0007669"/>
    <property type="project" value="TreeGrafter"/>
</dbReference>
<evidence type="ECO:0000256" key="4">
    <source>
        <dbReference type="ARBA" id="ARBA00022824"/>
    </source>
</evidence>
<evidence type="ECO:0000256" key="1">
    <source>
        <dbReference type="ARBA" id="ARBA00004648"/>
    </source>
</evidence>
<dbReference type="VEuPathDB" id="FungiDB:CJI97_004207"/>
<keyword evidence="6 10" id="KW-1133">Transmembrane helix</keyword>
<dbReference type="EMBL" id="LGST01000027">
    <property type="protein sequence ID" value="KND99044.1"/>
    <property type="molecule type" value="Genomic_DNA"/>
</dbReference>